<protein>
    <submittedName>
        <fullName evidence="1">Uncharacterized protein</fullName>
    </submittedName>
</protein>
<organism evidence="1 2">
    <name type="scientific">Methylobacterium isbiliense</name>
    <dbReference type="NCBI Taxonomy" id="315478"/>
    <lineage>
        <taxon>Bacteria</taxon>
        <taxon>Pseudomonadati</taxon>
        <taxon>Pseudomonadota</taxon>
        <taxon>Alphaproteobacteria</taxon>
        <taxon>Hyphomicrobiales</taxon>
        <taxon>Methylobacteriaceae</taxon>
        <taxon>Methylobacterium</taxon>
    </lineage>
</organism>
<dbReference type="EMBL" id="BPQQ01000001">
    <property type="protein sequence ID" value="GJD98103.1"/>
    <property type="molecule type" value="Genomic_DNA"/>
</dbReference>
<gene>
    <name evidence="1" type="ORF">GMJLKIPL_0009</name>
</gene>
<keyword evidence="2" id="KW-1185">Reference proteome</keyword>
<reference evidence="1" key="1">
    <citation type="journal article" date="2021" name="Front. Microbiol.">
        <title>Comprehensive Comparative Genomics and Phenotyping of Methylobacterium Species.</title>
        <authorList>
            <person name="Alessa O."/>
            <person name="Ogura Y."/>
            <person name="Fujitani Y."/>
            <person name="Takami H."/>
            <person name="Hayashi T."/>
            <person name="Sahin N."/>
            <person name="Tani A."/>
        </authorList>
    </citation>
    <scope>NUCLEOTIDE SEQUENCE</scope>
    <source>
        <strain evidence="1">DSM 17168</strain>
    </source>
</reference>
<reference evidence="1" key="2">
    <citation type="submission" date="2021-08" db="EMBL/GenBank/DDBJ databases">
        <authorList>
            <person name="Tani A."/>
            <person name="Ola A."/>
            <person name="Ogura Y."/>
            <person name="Katsura K."/>
            <person name="Hayashi T."/>
        </authorList>
    </citation>
    <scope>NUCLEOTIDE SEQUENCE</scope>
    <source>
        <strain evidence="1">DSM 17168</strain>
    </source>
</reference>
<name>A0ABQ4S8I1_9HYPH</name>
<accession>A0ABQ4S8I1</accession>
<proteinExistence type="predicted"/>
<comment type="caution">
    <text evidence="1">The sequence shown here is derived from an EMBL/GenBank/DDBJ whole genome shotgun (WGS) entry which is preliminary data.</text>
</comment>
<evidence type="ECO:0000313" key="1">
    <source>
        <dbReference type="EMBL" id="GJD98103.1"/>
    </source>
</evidence>
<dbReference type="Proteomes" id="UP001055153">
    <property type="component" value="Unassembled WGS sequence"/>
</dbReference>
<evidence type="ECO:0000313" key="2">
    <source>
        <dbReference type="Proteomes" id="UP001055153"/>
    </source>
</evidence>
<sequence length="63" mass="6967">MQVLRIKDVSRPNGPFARSTINKAIAEGRLTARKVGGATVILADDWRRYVEGTPITSNRRQSA</sequence>
<dbReference type="RefSeq" id="WP_238233060.1">
    <property type="nucleotide sequence ID" value="NZ_BPQQ01000001.1"/>
</dbReference>